<dbReference type="AlphaFoldDB" id="A0A9N9DVV0"/>
<name>A0A9N9DVV0_9GLOM</name>
<sequence length="64" mass="6932">MPSVVGLSDACNYSRITLDNGNGPECYQLADITRHITNVETSAKLVLKYLETLDLQSLSAEATS</sequence>
<gene>
    <name evidence="1" type="ORF">POCULU_LOCUS9882</name>
</gene>
<organism evidence="1 2">
    <name type="scientific">Paraglomus occultum</name>
    <dbReference type="NCBI Taxonomy" id="144539"/>
    <lineage>
        <taxon>Eukaryota</taxon>
        <taxon>Fungi</taxon>
        <taxon>Fungi incertae sedis</taxon>
        <taxon>Mucoromycota</taxon>
        <taxon>Glomeromycotina</taxon>
        <taxon>Glomeromycetes</taxon>
        <taxon>Paraglomerales</taxon>
        <taxon>Paraglomeraceae</taxon>
        <taxon>Paraglomus</taxon>
    </lineage>
</organism>
<dbReference type="EMBL" id="CAJVPJ010004212">
    <property type="protein sequence ID" value="CAG8649720.1"/>
    <property type="molecule type" value="Genomic_DNA"/>
</dbReference>
<accession>A0A9N9DVV0</accession>
<feature type="non-terminal residue" evidence="1">
    <location>
        <position position="64"/>
    </location>
</feature>
<keyword evidence="2" id="KW-1185">Reference proteome</keyword>
<comment type="caution">
    <text evidence="1">The sequence shown here is derived from an EMBL/GenBank/DDBJ whole genome shotgun (WGS) entry which is preliminary data.</text>
</comment>
<evidence type="ECO:0000313" key="1">
    <source>
        <dbReference type="EMBL" id="CAG8649720.1"/>
    </source>
</evidence>
<dbReference type="Proteomes" id="UP000789572">
    <property type="component" value="Unassembled WGS sequence"/>
</dbReference>
<evidence type="ECO:0000313" key="2">
    <source>
        <dbReference type="Proteomes" id="UP000789572"/>
    </source>
</evidence>
<reference evidence="1" key="1">
    <citation type="submission" date="2021-06" db="EMBL/GenBank/DDBJ databases">
        <authorList>
            <person name="Kallberg Y."/>
            <person name="Tangrot J."/>
            <person name="Rosling A."/>
        </authorList>
    </citation>
    <scope>NUCLEOTIDE SEQUENCE</scope>
    <source>
        <strain evidence="1">IA702</strain>
    </source>
</reference>
<protein>
    <submittedName>
        <fullName evidence="1">4826_t:CDS:1</fullName>
    </submittedName>
</protein>
<proteinExistence type="predicted"/>